<protein>
    <recommendedName>
        <fullName evidence="1">Beta-lactamase-related domain-containing protein</fullName>
    </recommendedName>
</protein>
<evidence type="ECO:0000259" key="1">
    <source>
        <dbReference type="Pfam" id="PF00144"/>
    </source>
</evidence>
<dbReference type="Pfam" id="PF00144">
    <property type="entry name" value="Beta-lactamase"/>
    <property type="match status" value="1"/>
</dbReference>
<reference evidence="2 3" key="1">
    <citation type="submission" date="2015-01" db="EMBL/GenBank/DDBJ databases">
        <title>The Genome Sequence of Cladophialophora immunda CBS83496.</title>
        <authorList>
            <consortium name="The Broad Institute Genomics Platform"/>
            <person name="Cuomo C."/>
            <person name="de Hoog S."/>
            <person name="Gorbushina A."/>
            <person name="Stielow B."/>
            <person name="Teixiera M."/>
            <person name="Abouelleil A."/>
            <person name="Chapman S.B."/>
            <person name="Priest M."/>
            <person name="Young S.K."/>
            <person name="Wortman J."/>
            <person name="Nusbaum C."/>
            <person name="Birren B."/>
        </authorList>
    </citation>
    <scope>NUCLEOTIDE SEQUENCE [LARGE SCALE GENOMIC DNA]</scope>
    <source>
        <strain evidence="2 3">CBS 83496</strain>
    </source>
</reference>
<dbReference type="InterPro" id="IPR050789">
    <property type="entry name" value="Diverse_Enzym_Activities"/>
</dbReference>
<dbReference type="RefSeq" id="XP_016255261.1">
    <property type="nucleotide sequence ID" value="XM_016388333.1"/>
</dbReference>
<feature type="domain" description="Beta-lactamase-related" evidence="1">
    <location>
        <begin position="72"/>
        <end position="357"/>
    </location>
</feature>
<dbReference type="EMBL" id="KN847040">
    <property type="protein sequence ID" value="KIW35045.1"/>
    <property type="molecule type" value="Genomic_DNA"/>
</dbReference>
<dbReference type="GeneID" id="27340965"/>
<keyword evidence="3" id="KW-1185">Reference proteome</keyword>
<dbReference type="InterPro" id="IPR012338">
    <property type="entry name" value="Beta-lactam/transpept-like"/>
</dbReference>
<dbReference type="OrthoDB" id="10250282at2759"/>
<dbReference type="AlphaFoldDB" id="A0A0D2CYR9"/>
<dbReference type="HOGENOM" id="CLU_030169_0_1_1"/>
<name>A0A0D2CYR9_9EURO</name>
<dbReference type="PANTHER" id="PTHR43283">
    <property type="entry name" value="BETA-LACTAMASE-RELATED"/>
    <property type="match status" value="1"/>
</dbReference>
<dbReference type="Gene3D" id="3.40.710.10">
    <property type="entry name" value="DD-peptidase/beta-lactamase superfamily"/>
    <property type="match status" value="1"/>
</dbReference>
<dbReference type="SUPFAM" id="SSF56601">
    <property type="entry name" value="beta-lactamase/transpeptidase-like"/>
    <property type="match status" value="1"/>
</dbReference>
<dbReference type="STRING" id="569365.A0A0D2CYR9"/>
<evidence type="ECO:0000313" key="2">
    <source>
        <dbReference type="EMBL" id="KIW35045.1"/>
    </source>
</evidence>
<sequence>MPTDITNWREAGHNIWGFQNVDKIVPTDPISKGSEISSLKSKPCNFEDFRLNVPKDMPMDLPSFLSQTETDGLVVLKDGFVVFEHYGRSNTKSSVHATFSLSKSFLGLLCGVLVEQGKLATTNLVSSYIPEVKGSAYETVTVRQLLDMRSGVNHNDASPRYRSATGLYPLEPHEQPTDLHTYIPTIQSSRSAAVDGLDGPPFEYISANADLMGWVIERASGQKFAKVLSETIWQRMGAESDAYVTVDRSGNARAAAGICATVRDIARLGQVILRSGTGIVPETWIQDILHGGSEAAFAAGSEKGEYDRFFDNVAYRSYWIVDRSSQVLMASGTNGQLLLVDCKNDIVMAKTSSQPKRTDWGKIHLTVQAFKEFRRLIDGQDLRV</sequence>
<dbReference type="InterPro" id="IPR001466">
    <property type="entry name" value="Beta-lactam-related"/>
</dbReference>
<dbReference type="PANTHER" id="PTHR43283:SF7">
    <property type="entry name" value="BETA-LACTAMASE-RELATED DOMAIN-CONTAINING PROTEIN"/>
    <property type="match status" value="1"/>
</dbReference>
<dbReference type="VEuPathDB" id="FungiDB:PV07_01771"/>
<evidence type="ECO:0000313" key="3">
    <source>
        <dbReference type="Proteomes" id="UP000054466"/>
    </source>
</evidence>
<gene>
    <name evidence="2" type="ORF">PV07_01771</name>
</gene>
<accession>A0A0D2CYR9</accession>
<proteinExistence type="predicted"/>
<dbReference type="Proteomes" id="UP000054466">
    <property type="component" value="Unassembled WGS sequence"/>
</dbReference>
<organism evidence="2 3">
    <name type="scientific">Cladophialophora immunda</name>
    <dbReference type="NCBI Taxonomy" id="569365"/>
    <lineage>
        <taxon>Eukaryota</taxon>
        <taxon>Fungi</taxon>
        <taxon>Dikarya</taxon>
        <taxon>Ascomycota</taxon>
        <taxon>Pezizomycotina</taxon>
        <taxon>Eurotiomycetes</taxon>
        <taxon>Chaetothyriomycetidae</taxon>
        <taxon>Chaetothyriales</taxon>
        <taxon>Herpotrichiellaceae</taxon>
        <taxon>Cladophialophora</taxon>
    </lineage>
</organism>